<feature type="signal peptide" evidence="2">
    <location>
        <begin position="1"/>
        <end position="19"/>
    </location>
</feature>
<dbReference type="EMBL" id="OZ034822">
    <property type="protein sequence ID" value="CAL1414088.1"/>
    <property type="molecule type" value="Genomic_DNA"/>
</dbReference>
<keyword evidence="2" id="KW-0732">Signal</keyword>
<protein>
    <submittedName>
        <fullName evidence="3">Uncharacterized protein</fullName>
    </submittedName>
</protein>
<proteinExistence type="predicted"/>
<evidence type="ECO:0000256" key="1">
    <source>
        <dbReference type="SAM" id="MobiDB-lite"/>
    </source>
</evidence>
<evidence type="ECO:0000256" key="2">
    <source>
        <dbReference type="SAM" id="SignalP"/>
    </source>
</evidence>
<feature type="compositionally biased region" description="Polar residues" evidence="1">
    <location>
        <begin position="54"/>
        <end position="68"/>
    </location>
</feature>
<evidence type="ECO:0000313" key="3">
    <source>
        <dbReference type="EMBL" id="CAL1414088.1"/>
    </source>
</evidence>
<name>A0AAV2GWA5_9ROSI</name>
<keyword evidence="4" id="KW-1185">Reference proteome</keyword>
<reference evidence="3 4" key="1">
    <citation type="submission" date="2024-04" db="EMBL/GenBank/DDBJ databases">
        <authorList>
            <person name="Fracassetti M."/>
        </authorList>
    </citation>
    <scope>NUCLEOTIDE SEQUENCE [LARGE SCALE GENOMIC DNA]</scope>
</reference>
<feature type="chain" id="PRO_5043539320" evidence="2">
    <location>
        <begin position="20"/>
        <end position="90"/>
    </location>
</feature>
<sequence length="90" mass="9609">MRSLSTIFAALLIASYVLSFASQCGAVSKAQMTIQGGISSVGEEQEKSPDDNLSLETRSSEENQMTTTSTILYRTLYPFESGPAPGEGHS</sequence>
<accession>A0AAV2GWA5</accession>
<gene>
    <name evidence="3" type="ORF">LTRI10_LOCUS53275</name>
</gene>
<organism evidence="3 4">
    <name type="scientific">Linum trigynum</name>
    <dbReference type="NCBI Taxonomy" id="586398"/>
    <lineage>
        <taxon>Eukaryota</taxon>
        <taxon>Viridiplantae</taxon>
        <taxon>Streptophyta</taxon>
        <taxon>Embryophyta</taxon>
        <taxon>Tracheophyta</taxon>
        <taxon>Spermatophyta</taxon>
        <taxon>Magnoliopsida</taxon>
        <taxon>eudicotyledons</taxon>
        <taxon>Gunneridae</taxon>
        <taxon>Pentapetalae</taxon>
        <taxon>rosids</taxon>
        <taxon>fabids</taxon>
        <taxon>Malpighiales</taxon>
        <taxon>Linaceae</taxon>
        <taxon>Linum</taxon>
    </lineage>
</organism>
<dbReference type="Proteomes" id="UP001497516">
    <property type="component" value="Chromosome 9"/>
</dbReference>
<dbReference type="AlphaFoldDB" id="A0AAV2GWA5"/>
<evidence type="ECO:0000313" key="4">
    <source>
        <dbReference type="Proteomes" id="UP001497516"/>
    </source>
</evidence>
<feature type="region of interest" description="Disordered" evidence="1">
    <location>
        <begin position="38"/>
        <end position="68"/>
    </location>
</feature>